<dbReference type="GO" id="GO:0008712">
    <property type="term" value="F:ADP-glyceromanno-heptose 6-epimerase activity"/>
    <property type="evidence" value="ECO:0007669"/>
    <property type="project" value="UniProtKB-UniRule"/>
</dbReference>
<dbReference type="PANTHER" id="PTHR43103">
    <property type="entry name" value="NUCLEOSIDE-DIPHOSPHATE-SUGAR EPIMERASE"/>
    <property type="match status" value="1"/>
</dbReference>
<dbReference type="Gene3D" id="3.40.50.720">
    <property type="entry name" value="NAD(P)-binding Rossmann-like Domain"/>
    <property type="match status" value="1"/>
</dbReference>
<dbReference type="GO" id="GO:0005975">
    <property type="term" value="P:carbohydrate metabolic process"/>
    <property type="evidence" value="ECO:0007669"/>
    <property type="project" value="UniProtKB-UniRule"/>
</dbReference>
<dbReference type="GO" id="GO:0097171">
    <property type="term" value="P:ADP-L-glycero-beta-D-manno-heptose biosynthetic process"/>
    <property type="evidence" value="ECO:0007669"/>
    <property type="project" value="UniProtKB-UniPathway"/>
</dbReference>
<sequence>MYIVTGGAGFIGSCVVRMLNDMGIQDIVIVDHISATDKWKNMCNKSYLEYINRDEFLGRLDEFAGKVSHVIHMGACSATTERDFDFLYKNNFEYSKKLWNFCAENEISFIYASSAATYGDGSHGFDDKGDIKALQPLNGYGYSKQLFDLWAEKQISAPKQHVGFKFFNVYGPNEYFKGSMASVIFHTFNSIKRTGRMGLFKSYKEGIKDGQQLRDFVYVKDICNVIKYMLEHPEINGLFNLGTGVARSFYDLAVATFAAMGRKPEIDFIDMPEHLRGKYQYFTQANMEKLRAVGYEASFYTLDSGVEDYVCDYLMKDYAVY</sequence>
<feature type="binding site" evidence="4">
    <location>
        <begin position="200"/>
        <end position="203"/>
    </location>
    <ligand>
        <name>substrate</name>
    </ligand>
</feature>
<dbReference type="EC" id="5.1.3.20" evidence="4"/>
<dbReference type="Gene3D" id="3.90.25.10">
    <property type="entry name" value="UDP-galactose 4-epimerase, domain 1"/>
    <property type="match status" value="1"/>
</dbReference>
<dbReference type="SUPFAM" id="SSF51735">
    <property type="entry name" value="NAD(P)-binding Rossmann-fold domains"/>
    <property type="match status" value="1"/>
</dbReference>
<feature type="binding site" evidence="4">
    <location>
        <position position="168"/>
    </location>
    <ligand>
        <name>substrate</name>
    </ligand>
</feature>
<dbReference type="AlphaFoldDB" id="A0A6I2UFM5"/>
<comment type="catalytic activity">
    <reaction evidence="4">
        <text>ADP-D-glycero-beta-D-manno-heptose = ADP-L-glycero-beta-D-manno-heptose</text>
        <dbReference type="Rhea" id="RHEA:17577"/>
        <dbReference type="ChEBI" id="CHEBI:59967"/>
        <dbReference type="ChEBI" id="CHEBI:61506"/>
        <dbReference type="EC" id="5.1.3.20"/>
    </reaction>
</comment>
<keyword evidence="7" id="KW-1185">Reference proteome</keyword>
<reference evidence="6 7" key="1">
    <citation type="submission" date="2019-08" db="EMBL/GenBank/DDBJ databases">
        <title>In-depth cultivation of the pig gut microbiome towards novel bacterial diversity and tailored functional studies.</title>
        <authorList>
            <person name="Wylensek D."/>
            <person name="Hitch T.C.A."/>
            <person name="Clavel T."/>
        </authorList>
    </citation>
    <scope>NUCLEOTIDE SEQUENCE [LARGE SCALE GENOMIC DNA]</scope>
    <source>
        <strain evidence="6 7">WCA-693-APC-5D-A</strain>
    </source>
</reference>
<comment type="pathway">
    <text evidence="4">Nucleotide-sugar biosynthesis; ADP-L-glycero-beta-D-manno-heptose biosynthesis; ADP-L-glycero-beta-D-manno-heptose from D-glycero-beta-D-manno-heptose 7-phosphate: step 4/4.</text>
</comment>
<gene>
    <name evidence="6" type="primary">rfaD</name>
    <name evidence="4" type="synonym">hldD</name>
    <name evidence="6" type="ORF">FYJ84_01000</name>
</gene>
<evidence type="ECO:0000313" key="7">
    <source>
        <dbReference type="Proteomes" id="UP000433181"/>
    </source>
</evidence>
<keyword evidence="2 4" id="KW-0413">Isomerase</keyword>
<comment type="subunit">
    <text evidence="4">Homopentamer.</text>
</comment>
<evidence type="ECO:0000256" key="4">
    <source>
        <dbReference type="HAMAP-Rule" id="MF_01601"/>
    </source>
</evidence>
<dbReference type="HAMAP" id="MF_01601">
    <property type="entry name" value="Heptose_epimerase"/>
    <property type="match status" value="1"/>
</dbReference>
<dbReference type="UniPathway" id="UPA00356">
    <property type="reaction ID" value="UER00440"/>
</dbReference>
<evidence type="ECO:0000259" key="5">
    <source>
        <dbReference type="Pfam" id="PF01370"/>
    </source>
</evidence>
<dbReference type="InterPro" id="IPR011912">
    <property type="entry name" value="Heptose_epim"/>
</dbReference>
<keyword evidence="1 4" id="KW-0521">NADP</keyword>
<evidence type="ECO:0000256" key="1">
    <source>
        <dbReference type="ARBA" id="ARBA00022857"/>
    </source>
</evidence>
<comment type="cofactor">
    <cofactor evidence="4">
        <name>NADP(+)</name>
        <dbReference type="ChEBI" id="CHEBI:58349"/>
    </cofactor>
    <text evidence="4">Binds 1 NADP(+) per subunit.</text>
</comment>
<evidence type="ECO:0000256" key="2">
    <source>
        <dbReference type="ARBA" id="ARBA00023235"/>
    </source>
</evidence>
<dbReference type="GO" id="GO:0050661">
    <property type="term" value="F:NADP binding"/>
    <property type="evidence" value="ECO:0007669"/>
    <property type="project" value="InterPro"/>
</dbReference>
<feature type="binding site" evidence="4">
    <location>
        <begin position="10"/>
        <end position="11"/>
    </location>
    <ligand>
        <name>NADP(+)</name>
        <dbReference type="ChEBI" id="CHEBI:58349"/>
    </ligand>
</feature>
<feature type="binding site" evidence="4">
    <location>
        <position position="179"/>
    </location>
    <ligand>
        <name>substrate</name>
    </ligand>
</feature>
<feature type="binding site" evidence="4">
    <location>
        <position position="279"/>
    </location>
    <ligand>
        <name>substrate</name>
    </ligand>
</feature>
<evidence type="ECO:0000313" key="6">
    <source>
        <dbReference type="EMBL" id="MSU07576.1"/>
    </source>
</evidence>
<feature type="binding site" evidence="4">
    <location>
        <position position="214"/>
    </location>
    <ligand>
        <name>substrate</name>
    </ligand>
</feature>
<dbReference type="InterPro" id="IPR036291">
    <property type="entry name" value="NAD(P)-bd_dom_sf"/>
</dbReference>
<comment type="function">
    <text evidence="4">Catalyzes the interconversion between ADP-D-glycero-beta-D-manno-heptose and ADP-L-glycero-beta-D-manno-heptose via an epimerization at carbon 6 of the heptose.</text>
</comment>
<keyword evidence="3 4" id="KW-0119">Carbohydrate metabolism</keyword>
<feature type="binding site" evidence="4">
    <location>
        <position position="90"/>
    </location>
    <ligand>
        <name>NADP(+)</name>
        <dbReference type="ChEBI" id="CHEBI:58349"/>
    </ligand>
</feature>
<evidence type="ECO:0000256" key="3">
    <source>
        <dbReference type="ARBA" id="ARBA00023277"/>
    </source>
</evidence>
<protein>
    <recommendedName>
        <fullName evidence="4">ADP-L-glycero-D-manno-heptose-6-epimerase</fullName>
        <ecNumber evidence="4">5.1.3.20</ecNumber>
    </recommendedName>
    <alternativeName>
        <fullName evidence="4">ADP-L-glycero-beta-D-manno-heptose-6-epimerase</fullName>
        <shortName evidence="4">ADP-glyceromanno-heptose 6-epimerase</shortName>
        <shortName evidence="4">ADP-hep 6-epimerase</shortName>
        <shortName evidence="4">AGME</shortName>
    </alternativeName>
</protein>
<proteinExistence type="inferred from homology"/>
<dbReference type="InterPro" id="IPR001509">
    <property type="entry name" value="Epimerase_deHydtase"/>
</dbReference>
<dbReference type="CDD" id="cd05248">
    <property type="entry name" value="ADP_GME_SDR_e"/>
    <property type="match status" value="1"/>
</dbReference>
<feature type="binding site" evidence="4">
    <location>
        <position position="53"/>
    </location>
    <ligand>
        <name>NADP(+)</name>
        <dbReference type="ChEBI" id="CHEBI:58349"/>
    </ligand>
</feature>
<dbReference type="PANTHER" id="PTHR43103:SF3">
    <property type="entry name" value="ADP-L-GLYCERO-D-MANNO-HEPTOSE-6-EPIMERASE"/>
    <property type="match status" value="1"/>
</dbReference>
<dbReference type="NCBIfam" id="TIGR02197">
    <property type="entry name" value="heptose_epim"/>
    <property type="match status" value="1"/>
</dbReference>
<feature type="active site" description="Proton acceptor" evidence="4">
    <location>
        <position position="140"/>
    </location>
</feature>
<feature type="binding site" evidence="4">
    <location>
        <position position="38"/>
    </location>
    <ligand>
        <name>NADP(+)</name>
        <dbReference type="ChEBI" id="CHEBI:58349"/>
    </ligand>
</feature>
<feature type="domain" description="NAD-dependent epimerase/dehydratase" evidence="5">
    <location>
        <begin position="3"/>
        <end position="242"/>
    </location>
</feature>
<accession>A0A6I2UFM5</accession>
<comment type="caution">
    <text evidence="6">The sequence shown here is derived from an EMBL/GenBank/DDBJ whole genome shotgun (WGS) entry which is preliminary data.</text>
</comment>
<comment type="similarity">
    <text evidence="4">Belongs to the NAD(P)-dependent epimerase/dehydratase family. HldD subfamily.</text>
</comment>
<feature type="binding site" evidence="4">
    <location>
        <begin position="73"/>
        <end position="77"/>
    </location>
    <ligand>
        <name>NADP(+)</name>
        <dbReference type="ChEBI" id="CHEBI:58349"/>
    </ligand>
</feature>
<feature type="binding site" evidence="4">
    <location>
        <position position="186"/>
    </location>
    <ligand>
        <name>substrate</name>
    </ligand>
</feature>
<dbReference type="GeneID" id="96777484"/>
<dbReference type="RefSeq" id="WP_154405260.1">
    <property type="nucleotide sequence ID" value="NZ_VUNR01000002.1"/>
</dbReference>
<dbReference type="Proteomes" id="UP000433181">
    <property type="component" value="Unassembled WGS sequence"/>
</dbReference>
<feature type="binding site" evidence="4">
    <location>
        <position position="177"/>
    </location>
    <ligand>
        <name>NADP(+)</name>
        <dbReference type="ChEBI" id="CHEBI:58349"/>
    </ligand>
</feature>
<feature type="binding site" evidence="4">
    <location>
        <position position="144"/>
    </location>
    <ligand>
        <name>NADP(+)</name>
        <dbReference type="ChEBI" id="CHEBI:58349"/>
    </ligand>
</feature>
<comment type="domain">
    <text evidence="4">Contains a large N-terminal NADP-binding domain, and a smaller C-terminal substrate-binding domain.</text>
</comment>
<dbReference type="EMBL" id="VUNR01000002">
    <property type="protein sequence ID" value="MSU07576.1"/>
    <property type="molecule type" value="Genomic_DNA"/>
</dbReference>
<feature type="binding site" evidence="4">
    <location>
        <begin position="31"/>
        <end position="32"/>
    </location>
    <ligand>
        <name>NADP(+)</name>
        <dbReference type="ChEBI" id="CHEBI:58349"/>
    </ligand>
</feature>
<feature type="active site" description="Proton acceptor" evidence="4">
    <location>
        <position position="177"/>
    </location>
</feature>
<dbReference type="Pfam" id="PF01370">
    <property type="entry name" value="Epimerase"/>
    <property type="match status" value="1"/>
</dbReference>
<organism evidence="6 7">
    <name type="scientific">Anaerovibrio slackiae</name>
    <dbReference type="NCBI Taxonomy" id="2652309"/>
    <lineage>
        <taxon>Bacteria</taxon>
        <taxon>Bacillati</taxon>
        <taxon>Bacillota</taxon>
        <taxon>Negativicutes</taxon>
        <taxon>Selenomonadales</taxon>
        <taxon>Selenomonadaceae</taxon>
        <taxon>Anaerovibrio</taxon>
    </lineage>
</organism>
<name>A0A6I2UFM5_9FIRM</name>
<feature type="binding site" evidence="4">
    <location>
        <position position="169"/>
    </location>
    <ligand>
        <name>NADP(+)</name>
        <dbReference type="ChEBI" id="CHEBI:58349"/>
    </ligand>
</feature>